<name>A0ABX0S7E6_PONBL</name>
<reference evidence="6" key="1">
    <citation type="submission" date="2018-05" db="EMBL/GenBank/DDBJ databases">
        <authorList>
            <person name="Pedro S.L.S."/>
            <person name="Freitas R.C."/>
            <person name="Barreto A.S."/>
            <person name="Lima A.O.S."/>
        </authorList>
    </citation>
    <scope>NUCLEOTIDE SEQUENCE</scope>
    <source>
        <strain evidence="6">BP203</strain>
        <tissue evidence="6">Muscle</tissue>
    </source>
</reference>
<protein>
    <submittedName>
        <fullName evidence="6">Obscurin-like 1</fullName>
    </submittedName>
</protein>
<sequence length="590" mass="63539">MIVGDRDFLLPDGSREADGEFVTGCGCPHSAEPPVRIIYPRDEVTLVAVRLECVVLMCELSREDGPVRWYKDGLEVEESEALVLESDGPRRRLVLPAAQPEDGGEFVCDAGDDSAFFTVTVTATPERIVHPAARSLDLQFGVPGCVELRCEVAPAGSQVRWYKDGLEVEASDDLQLGAKGPTRTLTLPHAQPEDAGEYVCETRDEAVTFNVSLAEPPVQFLAPEAAPNLLYVAPGEPLVLSCELSRAGALVFWSHNGRPVQEGQGLELQAEGPRRVLCIRAADPVHAGLYTCQAGAAPGAPSLSFTVQVAEPPVRVVDPEAAQTRVHSTPGGDLELAVHLSGPGGPVRWYKDGERLASQGRVQLEQDGARQVLRVQGTRSRDAGEYLCDTPQDSRIFLVSVEEPPPVKLVSELTPLTVHEGDDATFRCEVSPPDADVTWLHNGAIVTPGPQLEMAQNGSSRILTVRGCQLEDAGTVTAQAGGMSTSARLHVRETELLFLRRLQDVRAEEGQDVCLEVETGRVGAAGAVRWVRGGAPLPPDSRLSTAQDGHVYRLFIHGVVLADQGTYGCESHHDRTLARLSVKRECPVLS</sequence>
<evidence type="ECO:0000313" key="7">
    <source>
        <dbReference type="Proteomes" id="UP001165941"/>
    </source>
</evidence>
<proteinExistence type="predicted"/>
<evidence type="ECO:0000256" key="4">
    <source>
        <dbReference type="ARBA" id="ARBA00023157"/>
    </source>
</evidence>
<dbReference type="PANTHER" id="PTHR35971">
    <property type="entry name" value="SI:DKEY-31G6.6"/>
    <property type="match status" value="1"/>
</dbReference>
<dbReference type="EMBL" id="PGGH01090755">
    <property type="protein sequence ID" value="NIG59231.1"/>
    <property type="molecule type" value="Genomic_DNA"/>
</dbReference>
<dbReference type="SUPFAM" id="SSF48726">
    <property type="entry name" value="Immunoglobulin"/>
    <property type="match status" value="6"/>
</dbReference>
<dbReference type="InterPro" id="IPR013098">
    <property type="entry name" value="Ig_I-set"/>
</dbReference>
<dbReference type="InterPro" id="IPR003598">
    <property type="entry name" value="Ig_sub2"/>
</dbReference>
<dbReference type="PROSITE" id="PS50835">
    <property type="entry name" value="IG_LIKE"/>
    <property type="match status" value="6"/>
</dbReference>
<accession>A0ABX0S7E6</accession>
<evidence type="ECO:0000259" key="5">
    <source>
        <dbReference type="PROSITE" id="PS50835"/>
    </source>
</evidence>
<comment type="subcellular location">
    <subcellularLocation>
        <location evidence="1">Cytoplasm</location>
    </subcellularLocation>
</comment>
<dbReference type="InterPro" id="IPR003599">
    <property type="entry name" value="Ig_sub"/>
</dbReference>
<keyword evidence="7" id="KW-1185">Reference proteome</keyword>
<dbReference type="SMART" id="SM00409">
    <property type="entry name" value="IG"/>
    <property type="match status" value="6"/>
</dbReference>
<dbReference type="Pfam" id="PF07679">
    <property type="entry name" value="I-set"/>
    <property type="match status" value="5"/>
</dbReference>
<dbReference type="SMART" id="SM00408">
    <property type="entry name" value="IGc2"/>
    <property type="match status" value="6"/>
</dbReference>
<dbReference type="Gene3D" id="2.60.40.10">
    <property type="entry name" value="Immunoglobulins"/>
    <property type="match status" value="6"/>
</dbReference>
<evidence type="ECO:0000256" key="2">
    <source>
        <dbReference type="ARBA" id="ARBA00022490"/>
    </source>
</evidence>
<feature type="domain" description="Ig-like" evidence="5">
    <location>
        <begin position="216"/>
        <end position="308"/>
    </location>
</feature>
<feature type="domain" description="Ig-like" evidence="5">
    <location>
        <begin position="494"/>
        <end position="581"/>
    </location>
</feature>
<feature type="domain" description="Ig-like" evidence="5">
    <location>
        <begin position="312"/>
        <end position="388"/>
    </location>
</feature>
<organism evidence="6 7">
    <name type="scientific">Pontoporia blainvillei</name>
    <name type="common">Franciscana</name>
    <name type="synonym">Delphinus blainvillei</name>
    <dbReference type="NCBI Taxonomy" id="48723"/>
    <lineage>
        <taxon>Eukaryota</taxon>
        <taxon>Metazoa</taxon>
        <taxon>Chordata</taxon>
        <taxon>Craniata</taxon>
        <taxon>Vertebrata</taxon>
        <taxon>Euteleostomi</taxon>
        <taxon>Mammalia</taxon>
        <taxon>Eutheria</taxon>
        <taxon>Laurasiatheria</taxon>
        <taxon>Artiodactyla</taxon>
        <taxon>Whippomorpha</taxon>
        <taxon>Cetacea</taxon>
        <taxon>Odontoceti</taxon>
        <taxon>Pontoporiidae</taxon>
        <taxon>Pontoporia</taxon>
    </lineage>
</organism>
<evidence type="ECO:0000256" key="1">
    <source>
        <dbReference type="ARBA" id="ARBA00004496"/>
    </source>
</evidence>
<feature type="domain" description="Ig-like" evidence="5">
    <location>
        <begin position="33"/>
        <end position="124"/>
    </location>
</feature>
<dbReference type="Proteomes" id="UP001165941">
    <property type="component" value="Unassembled WGS sequence"/>
</dbReference>
<dbReference type="InterPro" id="IPR007110">
    <property type="entry name" value="Ig-like_dom"/>
</dbReference>
<dbReference type="InterPro" id="IPR013783">
    <property type="entry name" value="Ig-like_fold"/>
</dbReference>
<dbReference type="InterPro" id="IPR036179">
    <property type="entry name" value="Ig-like_dom_sf"/>
</dbReference>
<dbReference type="InterPro" id="IPR052385">
    <property type="entry name" value="Obscurin/Obscurin-like_Reg"/>
</dbReference>
<keyword evidence="3" id="KW-0597">Phosphoprotein</keyword>
<feature type="domain" description="Ig-like" evidence="5">
    <location>
        <begin position="125"/>
        <end position="212"/>
    </location>
</feature>
<evidence type="ECO:0000256" key="3">
    <source>
        <dbReference type="ARBA" id="ARBA00022553"/>
    </source>
</evidence>
<feature type="domain" description="Ig-like" evidence="5">
    <location>
        <begin position="405"/>
        <end position="490"/>
    </location>
</feature>
<dbReference type="PANTHER" id="PTHR35971:SF6">
    <property type="entry name" value="OBSCURIN-LIKE PROTEIN 1"/>
    <property type="match status" value="1"/>
</dbReference>
<evidence type="ECO:0000313" key="6">
    <source>
        <dbReference type="EMBL" id="NIG59231.1"/>
    </source>
</evidence>
<comment type="caution">
    <text evidence="6">The sequence shown here is derived from an EMBL/GenBank/DDBJ whole genome shotgun (WGS) entry which is preliminary data.</text>
</comment>
<gene>
    <name evidence="6" type="ORF">BU61_6513</name>
</gene>
<keyword evidence="4" id="KW-1015">Disulfide bond</keyword>
<keyword evidence="2" id="KW-0963">Cytoplasm</keyword>